<dbReference type="PRINTS" id="PR00332">
    <property type="entry name" value="HISTRIAD"/>
</dbReference>
<keyword evidence="6" id="KW-1185">Reference proteome</keyword>
<dbReference type="InterPro" id="IPR036265">
    <property type="entry name" value="HIT-like_sf"/>
</dbReference>
<dbReference type="GO" id="GO:0009117">
    <property type="term" value="P:nucleotide metabolic process"/>
    <property type="evidence" value="ECO:0007669"/>
    <property type="project" value="TreeGrafter"/>
</dbReference>
<evidence type="ECO:0000256" key="1">
    <source>
        <dbReference type="PIRSR" id="PIRSR601310-1"/>
    </source>
</evidence>
<evidence type="ECO:0000313" key="6">
    <source>
        <dbReference type="Proteomes" id="UP000019141"/>
    </source>
</evidence>
<protein>
    <recommendedName>
        <fullName evidence="4">HIT domain-containing protein</fullName>
    </recommendedName>
</protein>
<evidence type="ECO:0000256" key="3">
    <source>
        <dbReference type="PROSITE-ProRule" id="PRU00464"/>
    </source>
</evidence>
<evidence type="ECO:0000259" key="4">
    <source>
        <dbReference type="PROSITE" id="PS51084"/>
    </source>
</evidence>
<dbReference type="PROSITE" id="PS51084">
    <property type="entry name" value="HIT_2"/>
    <property type="match status" value="1"/>
</dbReference>
<dbReference type="GO" id="GO:0003824">
    <property type="term" value="F:catalytic activity"/>
    <property type="evidence" value="ECO:0007669"/>
    <property type="project" value="InterPro"/>
</dbReference>
<proteinExistence type="predicted"/>
<dbReference type="InterPro" id="IPR001310">
    <property type="entry name" value="Histidine_triad_HIT"/>
</dbReference>
<dbReference type="Pfam" id="PF01230">
    <property type="entry name" value="HIT"/>
    <property type="match status" value="1"/>
</dbReference>
<gene>
    <name evidence="5" type="ORF">ETSY1_42345</name>
</gene>
<evidence type="ECO:0000256" key="2">
    <source>
        <dbReference type="PIRSR" id="PIRSR601310-3"/>
    </source>
</evidence>
<dbReference type="EMBL" id="AZHW01001387">
    <property type="protein sequence ID" value="ETW92738.1"/>
    <property type="molecule type" value="Genomic_DNA"/>
</dbReference>
<dbReference type="PANTHER" id="PTHR46648:SF1">
    <property type="entry name" value="ADENOSINE 5'-MONOPHOSPHORAMIDASE HNT1"/>
    <property type="match status" value="1"/>
</dbReference>
<dbReference type="Proteomes" id="UP000019141">
    <property type="component" value="Unassembled WGS sequence"/>
</dbReference>
<dbReference type="HOGENOM" id="CLU_056776_3_1_7"/>
<sequence>MDETCIFCRIVAGVASAHQVFEDDEVLAFMDHRPLNPGHVLVIPKWHEPDLHCLDEPTYLAVMKTGKRLAEVLAELFEPPKVGQFVIGFHVPHVHVHVVPLYSIDDFTADAIRLAMQTRPDQDALAEVGQRIREHLLRAR</sequence>
<dbReference type="PANTHER" id="PTHR46648">
    <property type="entry name" value="HIT FAMILY PROTEIN 1"/>
    <property type="match status" value="1"/>
</dbReference>
<dbReference type="SUPFAM" id="SSF54197">
    <property type="entry name" value="HIT-like"/>
    <property type="match status" value="1"/>
</dbReference>
<dbReference type="InterPro" id="IPR011146">
    <property type="entry name" value="HIT-like"/>
</dbReference>
<comment type="caution">
    <text evidence="5">The sequence shown here is derived from an EMBL/GenBank/DDBJ whole genome shotgun (WGS) entry which is preliminary data.</text>
</comment>
<reference evidence="5 6" key="1">
    <citation type="journal article" date="2014" name="Nature">
        <title>An environmental bacterial taxon with a large and distinct metabolic repertoire.</title>
        <authorList>
            <person name="Wilson M.C."/>
            <person name="Mori T."/>
            <person name="Ruckert C."/>
            <person name="Uria A.R."/>
            <person name="Helf M.J."/>
            <person name="Takada K."/>
            <person name="Gernert C."/>
            <person name="Steffens U.A."/>
            <person name="Heycke N."/>
            <person name="Schmitt S."/>
            <person name="Rinke C."/>
            <person name="Helfrich E.J."/>
            <person name="Brachmann A.O."/>
            <person name="Gurgui C."/>
            <person name="Wakimoto T."/>
            <person name="Kracht M."/>
            <person name="Crusemann M."/>
            <person name="Hentschel U."/>
            <person name="Abe I."/>
            <person name="Matsunaga S."/>
            <person name="Kalinowski J."/>
            <person name="Takeyama H."/>
            <person name="Piel J."/>
        </authorList>
    </citation>
    <scope>NUCLEOTIDE SEQUENCE [LARGE SCALE GENOMIC DNA]</scope>
    <source>
        <strain evidence="6">TSY1</strain>
    </source>
</reference>
<organism evidence="5 6">
    <name type="scientific">Entotheonella factor</name>
    <dbReference type="NCBI Taxonomy" id="1429438"/>
    <lineage>
        <taxon>Bacteria</taxon>
        <taxon>Pseudomonadati</taxon>
        <taxon>Nitrospinota/Tectimicrobiota group</taxon>
        <taxon>Candidatus Tectimicrobiota</taxon>
        <taxon>Candidatus Entotheonellia</taxon>
        <taxon>Candidatus Entotheonellales</taxon>
        <taxon>Candidatus Entotheonellaceae</taxon>
        <taxon>Candidatus Entotheonella</taxon>
    </lineage>
</organism>
<evidence type="ECO:0000313" key="5">
    <source>
        <dbReference type="EMBL" id="ETW92738.1"/>
    </source>
</evidence>
<feature type="domain" description="HIT" evidence="4">
    <location>
        <begin position="6"/>
        <end position="109"/>
    </location>
</feature>
<dbReference type="AlphaFoldDB" id="W4L3R0"/>
<accession>W4L3R0</accession>
<feature type="short sequence motif" description="Histidine triad motif" evidence="2 3">
    <location>
        <begin position="93"/>
        <end position="97"/>
    </location>
</feature>
<name>W4L3R0_ENTF1</name>
<dbReference type="Gene3D" id="3.30.428.10">
    <property type="entry name" value="HIT-like"/>
    <property type="match status" value="1"/>
</dbReference>
<feature type="active site" description="Tele-AMP-histidine intermediate" evidence="1">
    <location>
        <position position="95"/>
    </location>
</feature>